<dbReference type="AlphaFoldDB" id="A0A2R4VZV2"/>
<organism evidence="2 3">
    <name type="scientific">Thermodesulfobium acidiphilum</name>
    <dbReference type="NCBI Taxonomy" id="1794699"/>
    <lineage>
        <taxon>Bacteria</taxon>
        <taxon>Pseudomonadati</taxon>
        <taxon>Thermodesulfobiota</taxon>
        <taxon>Thermodesulfobiia</taxon>
        <taxon>Thermodesulfobiales</taxon>
        <taxon>Thermodesulfobiaceae</taxon>
        <taxon>Thermodesulfobium</taxon>
    </lineage>
</organism>
<dbReference type="InterPro" id="IPR035931">
    <property type="entry name" value="YlxR-like_sf"/>
</dbReference>
<feature type="domain" description="YlxR" evidence="1">
    <location>
        <begin position="6"/>
        <end position="79"/>
    </location>
</feature>
<keyword evidence="3" id="KW-1185">Reference proteome</keyword>
<evidence type="ECO:0000313" key="2">
    <source>
        <dbReference type="EMBL" id="AWB09948.1"/>
    </source>
</evidence>
<dbReference type="PANTHER" id="PTHR34215">
    <property type="entry name" value="BLL0784 PROTEIN"/>
    <property type="match status" value="1"/>
</dbReference>
<dbReference type="Proteomes" id="UP000244792">
    <property type="component" value="Chromosome"/>
</dbReference>
<dbReference type="SUPFAM" id="SSF64376">
    <property type="entry name" value="YlxR-like"/>
    <property type="match status" value="1"/>
</dbReference>
<evidence type="ECO:0000259" key="1">
    <source>
        <dbReference type="Pfam" id="PF04296"/>
    </source>
</evidence>
<dbReference type="PANTHER" id="PTHR34215:SF1">
    <property type="entry name" value="YLXR DOMAIN-CONTAINING PROTEIN"/>
    <property type="match status" value="1"/>
</dbReference>
<dbReference type="InterPro" id="IPR007393">
    <property type="entry name" value="YlxR_dom"/>
</dbReference>
<dbReference type="Pfam" id="PF04296">
    <property type="entry name" value="YlxR"/>
    <property type="match status" value="1"/>
</dbReference>
<dbReference type="OrthoDB" id="9813251at2"/>
<reference evidence="2 3" key="1">
    <citation type="submission" date="2017-04" db="EMBL/GenBank/DDBJ databases">
        <title>Genomic insights into metabolism of Thermodesulfobium acidiphilum.</title>
        <authorList>
            <person name="Toshchakov S.V."/>
            <person name="Frolov E.N."/>
            <person name="Kublanov I.V."/>
            <person name="Samarov N.I."/>
            <person name="Novikov A."/>
            <person name="Lebedinsky A.V."/>
            <person name="Bonch-Osmolovskaya E.A."/>
            <person name="Chernyh N.A."/>
        </authorList>
    </citation>
    <scope>NUCLEOTIDE SEQUENCE [LARGE SCALE GENOMIC DNA]</scope>
    <source>
        <strain evidence="2 3">3127-1</strain>
    </source>
</reference>
<dbReference type="RefSeq" id="WP_108308781.1">
    <property type="nucleotide sequence ID" value="NZ_CP020921.1"/>
</dbReference>
<dbReference type="EMBL" id="CP020921">
    <property type="protein sequence ID" value="AWB09948.1"/>
    <property type="molecule type" value="Genomic_DNA"/>
</dbReference>
<gene>
    <name evidence="2" type="ORF">TDSAC_0574</name>
</gene>
<name>A0A2R4VZV2_THEAF</name>
<dbReference type="KEGG" id="taci:TDSAC_0574"/>
<sequence length="94" mass="11005">MIKEHRKCIFCGRILPKKDMIRVAKVKDKGLIVDYEKKNIGRGCYICFSCISSSNFKKKNIIARSLKTNVDTKIYNEIERYFKNIIIQSRGGER</sequence>
<proteinExistence type="predicted"/>
<accession>A0A2R4VZV2</accession>
<protein>
    <recommendedName>
        <fullName evidence="1">YlxR domain-containing protein</fullName>
    </recommendedName>
</protein>
<evidence type="ECO:0000313" key="3">
    <source>
        <dbReference type="Proteomes" id="UP000244792"/>
    </source>
</evidence>
<dbReference type="InterPro" id="IPR037465">
    <property type="entry name" value="YlxR"/>
</dbReference>
<dbReference type="Gene3D" id="3.30.1230.10">
    <property type="entry name" value="YlxR-like"/>
    <property type="match status" value="1"/>
</dbReference>